<dbReference type="AlphaFoldDB" id="A0A6C0BQI2"/>
<dbReference type="EMBL" id="MN739230">
    <property type="protein sequence ID" value="QHS94705.1"/>
    <property type="molecule type" value="Genomic_DNA"/>
</dbReference>
<dbReference type="Gene3D" id="3.30.565.10">
    <property type="entry name" value="Histidine kinase-like ATPase, C-terminal domain"/>
    <property type="match status" value="1"/>
</dbReference>
<dbReference type="SUPFAM" id="SSF55874">
    <property type="entry name" value="ATPase domain of HSP90 chaperone/DNA topoisomerase II/histidine kinase"/>
    <property type="match status" value="1"/>
</dbReference>
<reference evidence="1" key="1">
    <citation type="journal article" date="2020" name="Nature">
        <title>Giant virus diversity and host interactions through global metagenomics.</title>
        <authorList>
            <person name="Schulz F."/>
            <person name="Roux S."/>
            <person name="Paez-Espino D."/>
            <person name="Jungbluth S."/>
            <person name="Walsh D.A."/>
            <person name="Denef V.J."/>
            <person name="McMahon K.D."/>
            <person name="Konstantinidis K.T."/>
            <person name="Eloe-Fadrosh E.A."/>
            <person name="Kyrpides N.C."/>
            <person name="Woyke T."/>
        </authorList>
    </citation>
    <scope>NUCLEOTIDE SEQUENCE</scope>
    <source>
        <strain evidence="1">GVMAG-M-3300018416-45</strain>
    </source>
</reference>
<proteinExistence type="predicted"/>
<evidence type="ECO:0000313" key="1">
    <source>
        <dbReference type="EMBL" id="QHS94705.1"/>
    </source>
</evidence>
<evidence type="ECO:0008006" key="2">
    <source>
        <dbReference type="Google" id="ProtNLM"/>
    </source>
</evidence>
<sequence length="545" mass="62508">MSDKMKKGQGPADEEQNAQWVASRSLMNVGSLDESGYLNSFYRQGYNLSKCLSESFANAKDAGADKIVFEDTESYNRIIDNGRGMSRDDFKSMFSFQKPNHSDRKSCGISGIGGKIAQCILSNKKTSTTYTFNGDEYLVANAPWDRMFEYGVFSDMITIDNMNQYQIDMFNARTNGNTGTIIEFPRNDDVIDVIKQNFSRNNKDDKQSKMECVYNPCDMINVVFGGFRLDISYKRRDGEVEQMQMYDYFGEESEKYYDGKTTRTIEHYYDARKDISRYILKADDVQDESDMEIPRVGRGYSKDPRKVSAPYEGYIKKGEYVAVVGQRHYTDMDEEPPETIIQCYDDRKKCFYDEQFEEGISDHRAPLYRNGQMIGKFHCSDVKYTNSRANSKSYHEIKSVQLKLSYSTHCTQDNLLDKCMGIQQNKNQFQSEDMPVNLTRLLGYIKKDKATMIYKYFESIRTQPISPSQPSEVEQPVSPSQPVELRQSVEDSMTQRSVNGYVTGPLTPIQVTIALGINIGDLTLETLTRLGKDRHIIAMFNAVNK</sequence>
<dbReference type="InterPro" id="IPR036890">
    <property type="entry name" value="HATPase_C_sf"/>
</dbReference>
<accession>A0A6C0BQI2</accession>
<name>A0A6C0BQI2_9ZZZZ</name>
<organism evidence="1">
    <name type="scientific">viral metagenome</name>
    <dbReference type="NCBI Taxonomy" id="1070528"/>
    <lineage>
        <taxon>unclassified sequences</taxon>
        <taxon>metagenomes</taxon>
        <taxon>organismal metagenomes</taxon>
    </lineage>
</organism>
<dbReference type="Pfam" id="PF13589">
    <property type="entry name" value="HATPase_c_3"/>
    <property type="match status" value="1"/>
</dbReference>
<protein>
    <recommendedName>
        <fullName evidence="2">Histidine kinase/HSP90-like ATPase domain-containing protein</fullName>
    </recommendedName>
</protein>